<keyword evidence="2" id="KW-1185">Reference proteome</keyword>
<gene>
    <name evidence="1" type="ORF">BC938DRAFT_476082</name>
</gene>
<proteinExistence type="predicted"/>
<organism evidence="1 2">
    <name type="scientific">Jimgerdemannia flammicorona</name>
    <dbReference type="NCBI Taxonomy" id="994334"/>
    <lineage>
        <taxon>Eukaryota</taxon>
        <taxon>Fungi</taxon>
        <taxon>Fungi incertae sedis</taxon>
        <taxon>Mucoromycota</taxon>
        <taxon>Mucoromycotina</taxon>
        <taxon>Endogonomycetes</taxon>
        <taxon>Endogonales</taxon>
        <taxon>Endogonaceae</taxon>
        <taxon>Jimgerdemannia</taxon>
    </lineage>
</organism>
<dbReference type="Proteomes" id="UP000274822">
    <property type="component" value="Unassembled WGS sequence"/>
</dbReference>
<dbReference type="AlphaFoldDB" id="A0A433PKL3"/>
<reference evidence="1 2" key="1">
    <citation type="journal article" date="2018" name="New Phytol.">
        <title>Phylogenomics of Endogonaceae and evolution of mycorrhizas within Mucoromycota.</title>
        <authorList>
            <person name="Chang Y."/>
            <person name="Desiro A."/>
            <person name="Na H."/>
            <person name="Sandor L."/>
            <person name="Lipzen A."/>
            <person name="Clum A."/>
            <person name="Barry K."/>
            <person name="Grigoriev I.V."/>
            <person name="Martin F.M."/>
            <person name="Stajich J.E."/>
            <person name="Smith M.E."/>
            <person name="Bonito G."/>
            <person name="Spatafora J.W."/>
        </authorList>
    </citation>
    <scope>NUCLEOTIDE SEQUENCE [LARGE SCALE GENOMIC DNA]</scope>
    <source>
        <strain evidence="1 2">AD002</strain>
    </source>
</reference>
<dbReference type="EMBL" id="RBNJ01022553">
    <property type="protein sequence ID" value="RUS18056.1"/>
    <property type="molecule type" value="Genomic_DNA"/>
</dbReference>
<evidence type="ECO:0000313" key="1">
    <source>
        <dbReference type="EMBL" id="RUS18056.1"/>
    </source>
</evidence>
<accession>A0A433PKL3</accession>
<protein>
    <submittedName>
        <fullName evidence="1">Uncharacterized protein</fullName>
    </submittedName>
</protein>
<dbReference type="Gene3D" id="3.30.360.10">
    <property type="entry name" value="Dihydrodipicolinate Reductase, domain 2"/>
    <property type="match status" value="1"/>
</dbReference>
<comment type="caution">
    <text evidence="1">The sequence shown here is derived from an EMBL/GenBank/DDBJ whole genome shotgun (WGS) entry which is preliminary data.</text>
</comment>
<evidence type="ECO:0000313" key="2">
    <source>
        <dbReference type="Proteomes" id="UP000274822"/>
    </source>
</evidence>
<name>A0A433PKL3_9FUNG</name>
<sequence>MTTHNNHPKTLNSLRIHIIGHVLRFTPLNRRIKSIIDSGILGDILHIDHHNPVGFYHFAHSASVLWNVRLWEERLRSFAVPTLTRPPMYNLCL</sequence>